<dbReference type="RefSeq" id="WP_303685903.1">
    <property type="nucleotide sequence ID" value="NZ_CAJXYO010000029.1"/>
</dbReference>
<dbReference type="EMBL" id="MAAX01000051">
    <property type="protein sequence ID" value="OUS18982.1"/>
    <property type="molecule type" value="Genomic_DNA"/>
</dbReference>
<evidence type="ECO:0000313" key="1">
    <source>
        <dbReference type="EMBL" id="OUS18982.1"/>
    </source>
</evidence>
<reference evidence="2" key="1">
    <citation type="journal article" date="2017" name="Proc. Natl. Acad. Sci. U.S.A.">
        <title>Simulation of Deepwater Horizon oil plume reveals substrate specialization within a complex community of hydrocarbon-degraders.</title>
        <authorList>
            <person name="Hu P."/>
            <person name="Dubinsky E.A."/>
            <person name="Probst A.J."/>
            <person name="Wang J."/>
            <person name="Sieber C.M.K."/>
            <person name="Tom L.M."/>
            <person name="Gardinali P."/>
            <person name="Banfield J.F."/>
            <person name="Atlas R.M."/>
            <person name="Andersen G.L."/>
        </authorList>
    </citation>
    <scope>NUCLEOTIDE SEQUENCE [LARGE SCALE GENOMIC DNA]</scope>
</reference>
<dbReference type="SUPFAM" id="SSF52788">
    <property type="entry name" value="Phosphotyrosine protein phosphatases I"/>
    <property type="match status" value="1"/>
</dbReference>
<dbReference type="PANTHER" id="PTHR43428">
    <property type="entry name" value="ARSENATE REDUCTASE"/>
    <property type="match status" value="1"/>
</dbReference>
<proteinExistence type="predicted"/>
<comment type="caution">
    <text evidence="1">The sequence shown here is derived from an EMBL/GenBank/DDBJ whole genome shotgun (WGS) entry which is preliminary data.</text>
</comment>
<protein>
    <submittedName>
        <fullName evidence="1">Protein-tyrosine-phosphatase</fullName>
    </submittedName>
</protein>
<organism evidence="1 2">
    <name type="scientific">Nonlabens dokdonensis</name>
    <dbReference type="NCBI Taxonomy" id="328515"/>
    <lineage>
        <taxon>Bacteria</taxon>
        <taxon>Pseudomonadati</taxon>
        <taxon>Bacteroidota</taxon>
        <taxon>Flavobacteriia</taxon>
        <taxon>Flavobacteriales</taxon>
        <taxon>Flavobacteriaceae</taxon>
        <taxon>Nonlabens</taxon>
    </lineage>
</organism>
<dbReference type="InterPro" id="IPR036196">
    <property type="entry name" value="Ptyr_pPase_sf"/>
</dbReference>
<gene>
    <name evidence="1" type="ORF">A9Q93_02995</name>
</gene>
<dbReference type="PANTHER" id="PTHR43428:SF1">
    <property type="entry name" value="ARSENATE REDUCTASE"/>
    <property type="match status" value="1"/>
</dbReference>
<dbReference type="Proteomes" id="UP000196102">
    <property type="component" value="Unassembled WGS sequence"/>
</dbReference>
<sequence>MFLPIKNFLDGLDVDSIPLSRKRELDQLTNYVNESLNKHQKAQLTFICTHNSRRSHLCQIWAQIAARFYDVPDVHCFSGGTETTAVYPKVLDTLKIQGLDFTQKKKKDNPKYYLEYSEVMPPITAFSKLFDHKENPTENFVAVMTCDHASENCPFIPGAEKRVGITYLDPKVSDSTPEQEAVYEERSTQIATEMKYVFSNVTTR</sequence>
<evidence type="ECO:0000313" key="2">
    <source>
        <dbReference type="Proteomes" id="UP000196102"/>
    </source>
</evidence>
<accession>A0A1Z8B8R5</accession>
<name>A0A1Z8B8R5_9FLAO</name>
<dbReference type="Gene3D" id="3.40.50.2300">
    <property type="match status" value="1"/>
</dbReference>
<dbReference type="AlphaFoldDB" id="A0A1Z8B8R5"/>